<dbReference type="AlphaFoldDB" id="A0A165MCS7"/>
<feature type="non-terminal residue" evidence="1">
    <location>
        <position position="136"/>
    </location>
</feature>
<keyword evidence="1" id="KW-0378">Hydrolase</keyword>
<dbReference type="Proteomes" id="UP000076727">
    <property type="component" value="Unassembled WGS sequence"/>
</dbReference>
<dbReference type="InterPro" id="IPR012334">
    <property type="entry name" value="Pectin_lyas_fold"/>
</dbReference>
<dbReference type="OrthoDB" id="2268901at2759"/>
<evidence type="ECO:0000313" key="2">
    <source>
        <dbReference type="Proteomes" id="UP000076727"/>
    </source>
</evidence>
<dbReference type="SUPFAM" id="SSF51126">
    <property type="entry name" value="Pectin lyase-like"/>
    <property type="match status" value="1"/>
</dbReference>
<keyword evidence="2" id="KW-1185">Reference proteome</keyword>
<dbReference type="Gene3D" id="2.160.20.10">
    <property type="entry name" value="Single-stranded right-handed beta-helix, Pectin lyase-like"/>
    <property type="match status" value="1"/>
</dbReference>
<sequence length="136" mass="14880">MAIRVANLGGSNSVNVWGDNYWLHDAEVTNYGECVIVKSPASNVLVQQICCNQSGGSAVGSSPFPSLPNTFSLSTASSVSRSNLLTYVRPSARGRLQKSIYLAFPTLSDSKAPSHRSKSSRERRMIAVRLLVWWFD</sequence>
<dbReference type="GO" id="GO:0016787">
    <property type="term" value="F:hydrolase activity"/>
    <property type="evidence" value="ECO:0007669"/>
    <property type="project" value="UniProtKB-KW"/>
</dbReference>
<dbReference type="STRING" id="1314783.A0A165MCS7"/>
<evidence type="ECO:0000313" key="1">
    <source>
        <dbReference type="EMBL" id="KZT65511.1"/>
    </source>
</evidence>
<accession>A0A165MCS7</accession>
<organism evidence="1 2">
    <name type="scientific">Daedalea quercina L-15889</name>
    <dbReference type="NCBI Taxonomy" id="1314783"/>
    <lineage>
        <taxon>Eukaryota</taxon>
        <taxon>Fungi</taxon>
        <taxon>Dikarya</taxon>
        <taxon>Basidiomycota</taxon>
        <taxon>Agaricomycotina</taxon>
        <taxon>Agaricomycetes</taxon>
        <taxon>Polyporales</taxon>
        <taxon>Fomitopsis</taxon>
    </lineage>
</organism>
<dbReference type="EMBL" id="KV429104">
    <property type="protein sequence ID" value="KZT65511.1"/>
    <property type="molecule type" value="Genomic_DNA"/>
</dbReference>
<proteinExistence type="predicted"/>
<name>A0A165MCS7_9APHY</name>
<reference evidence="1 2" key="1">
    <citation type="journal article" date="2016" name="Mol. Biol. Evol.">
        <title>Comparative Genomics of Early-Diverging Mushroom-Forming Fungi Provides Insights into the Origins of Lignocellulose Decay Capabilities.</title>
        <authorList>
            <person name="Nagy L.G."/>
            <person name="Riley R."/>
            <person name="Tritt A."/>
            <person name="Adam C."/>
            <person name="Daum C."/>
            <person name="Floudas D."/>
            <person name="Sun H."/>
            <person name="Yadav J.S."/>
            <person name="Pangilinan J."/>
            <person name="Larsson K.H."/>
            <person name="Matsuura K."/>
            <person name="Barry K."/>
            <person name="Labutti K."/>
            <person name="Kuo R."/>
            <person name="Ohm R.A."/>
            <person name="Bhattacharya S.S."/>
            <person name="Shirouzu T."/>
            <person name="Yoshinaga Y."/>
            <person name="Martin F.M."/>
            <person name="Grigoriev I.V."/>
            <person name="Hibbett D.S."/>
        </authorList>
    </citation>
    <scope>NUCLEOTIDE SEQUENCE [LARGE SCALE GENOMIC DNA]</scope>
    <source>
        <strain evidence="1 2">L-15889</strain>
    </source>
</reference>
<gene>
    <name evidence="1" type="ORF">DAEQUDRAFT_731322</name>
</gene>
<protein>
    <submittedName>
        <fullName evidence="1">Glycoside hydrolase family 28 protein</fullName>
    </submittedName>
</protein>
<dbReference type="InterPro" id="IPR011050">
    <property type="entry name" value="Pectin_lyase_fold/virulence"/>
</dbReference>